<dbReference type="SUPFAM" id="SSF102405">
    <property type="entry name" value="MCP/YpsA-like"/>
    <property type="match status" value="1"/>
</dbReference>
<sequence length="171" mass="19057">MKQPDSKEAFDRQWFLGRLRIVSGGQTGVDRAALDWAIESGLAHGGWCPQGRLAEDGVIPAQYALRELPDGGYRKRTRANVEDSDGTLILNLGALEGGTLLTRHFAERLGKPWKLVQLERRESRENFEAVLLWLAENHVRTLNIAGPRESKCPGIHAETMEFLDAVRLAGQ</sequence>
<reference evidence="2" key="1">
    <citation type="journal article" date="2019" name="Int. J. Syst. Evol. Microbiol.">
        <title>The Global Catalogue of Microorganisms (GCM) 10K type strain sequencing project: providing services to taxonomists for standard genome sequencing and annotation.</title>
        <authorList>
            <consortium name="The Broad Institute Genomics Platform"/>
            <consortium name="The Broad Institute Genome Sequencing Center for Infectious Disease"/>
            <person name="Wu L."/>
            <person name="Ma J."/>
        </authorList>
    </citation>
    <scope>NUCLEOTIDE SEQUENCE [LARGE SCALE GENOMIC DNA]</scope>
    <source>
        <strain evidence="2">KCTC 12848</strain>
    </source>
</reference>
<evidence type="ECO:0000313" key="1">
    <source>
        <dbReference type="EMBL" id="MFD2310243.1"/>
    </source>
</evidence>
<name>A0ABW5EAY9_9GAMM</name>
<dbReference type="Proteomes" id="UP001597425">
    <property type="component" value="Unassembled WGS sequence"/>
</dbReference>
<gene>
    <name evidence="1" type="ORF">ACFSKX_07400</name>
</gene>
<protein>
    <submittedName>
        <fullName evidence="1">Molybdenum carrier protein</fullName>
    </submittedName>
</protein>
<dbReference type="RefSeq" id="WP_265720091.1">
    <property type="nucleotide sequence ID" value="NZ_JAPIVK010000001.1"/>
</dbReference>
<evidence type="ECO:0000313" key="2">
    <source>
        <dbReference type="Proteomes" id="UP001597425"/>
    </source>
</evidence>
<dbReference type="EMBL" id="JBHUJD010000007">
    <property type="protein sequence ID" value="MFD2310243.1"/>
    <property type="molecule type" value="Genomic_DNA"/>
</dbReference>
<dbReference type="InterPro" id="IPR024755">
    <property type="entry name" value="cpYpsA"/>
</dbReference>
<dbReference type="Gene3D" id="3.40.50.450">
    <property type="match status" value="1"/>
</dbReference>
<keyword evidence="2" id="KW-1185">Reference proteome</keyword>
<organism evidence="1 2">
    <name type="scientific">Microbulbifer halophilus</name>
    <dbReference type="NCBI Taxonomy" id="453963"/>
    <lineage>
        <taxon>Bacteria</taxon>
        <taxon>Pseudomonadati</taxon>
        <taxon>Pseudomonadota</taxon>
        <taxon>Gammaproteobacteria</taxon>
        <taxon>Cellvibrionales</taxon>
        <taxon>Microbulbiferaceae</taxon>
        <taxon>Microbulbifer</taxon>
    </lineage>
</organism>
<accession>A0ABW5EAY9</accession>
<comment type="caution">
    <text evidence="1">The sequence shown here is derived from an EMBL/GenBank/DDBJ whole genome shotgun (WGS) entry which is preliminary data.</text>
</comment>
<proteinExistence type="predicted"/>
<dbReference type="Pfam" id="PF12694">
    <property type="entry name" value="cpYpsA"/>
    <property type="match status" value="1"/>
</dbReference>